<proteinExistence type="predicted"/>
<evidence type="ECO:0000259" key="1">
    <source>
        <dbReference type="Pfam" id="PF01814"/>
    </source>
</evidence>
<dbReference type="Gene3D" id="3.30.450.20">
    <property type="entry name" value="PAS domain"/>
    <property type="match status" value="1"/>
</dbReference>
<dbReference type="SUPFAM" id="SSF55785">
    <property type="entry name" value="PYP-like sensor domain (PAS domain)"/>
    <property type="match status" value="1"/>
</dbReference>
<dbReference type="InterPro" id="IPR007380">
    <property type="entry name" value="DUF438"/>
</dbReference>
<dbReference type="EMBL" id="JAINWA010000001">
    <property type="protein sequence ID" value="MCD1653794.1"/>
    <property type="molecule type" value="Genomic_DNA"/>
</dbReference>
<keyword evidence="4" id="KW-1185">Reference proteome</keyword>
<organism evidence="3 4">
    <name type="scientific">Teretinema zuelzerae</name>
    <dbReference type="NCBI Taxonomy" id="156"/>
    <lineage>
        <taxon>Bacteria</taxon>
        <taxon>Pseudomonadati</taxon>
        <taxon>Spirochaetota</taxon>
        <taxon>Spirochaetia</taxon>
        <taxon>Spirochaetales</taxon>
        <taxon>Treponemataceae</taxon>
        <taxon>Teretinema</taxon>
    </lineage>
</organism>
<dbReference type="Pfam" id="PF04282">
    <property type="entry name" value="DUF438"/>
    <property type="match status" value="1"/>
</dbReference>
<sequence length="424" mass="47776">MSEFFGEKGQDPERAERLHQIIDRLAAGESASSVKKEFHALIKGSDAVEVAALEQSLIENGMPVEEVQRLCEVHAEVFRAGLEKGVKAERMSGHPVHTYMAENREARRRSTRLFLWSFRNAERIREAAEDLRAVIVHYERKENQLFPFLERTGFTGPSKVMWGKHDEIRAAFRELDDAVERMDSRSAGRIARSLVKKIRMMIFMEERILFPNSLKRLSEADWVSVRRGEDAIGFAWVRPGSEWDPALPELVRSGAPDYGGARSGTAGGVPEPGVYVPAGTDEGSPAVSAMTDIPLSTGSLPLDWLNRILTVLPCDISFVDADNKVRYYSDSPHRVFPRSPGIIGRDVANCHPPKSVHIVEKIIEAFRNKEKDAADFWIEMNGHFIFISYKPLYDDSGAYLGTLEMSMDATSLRSLEGQRRLLDW</sequence>
<accession>A0AAE3EHV1</accession>
<dbReference type="GO" id="GO:0005886">
    <property type="term" value="C:plasma membrane"/>
    <property type="evidence" value="ECO:0007669"/>
    <property type="project" value="TreeGrafter"/>
</dbReference>
<evidence type="ECO:0000313" key="3">
    <source>
        <dbReference type="EMBL" id="MCD1653794.1"/>
    </source>
</evidence>
<dbReference type="PANTHER" id="PTHR39966:SF3">
    <property type="entry name" value="DUF438 DOMAIN-CONTAINING PROTEIN"/>
    <property type="match status" value="1"/>
</dbReference>
<protein>
    <submittedName>
        <fullName evidence="3">DUF438 domain-containing protein</fullName>
    </submittedName>
</protein>
<dbReference type="AlphaFoldDB" id="A0AAE3EHV1"/>
<name>A0AAE3EHV1_9SPIR</name>
<reference evidence="3" key="1">
    <citation type="submission" date="2021-08" db="EMBL/GenBank/DDBJ databases">
        <title>Comparative analyses of Brucepasteria parasyntrophica and Teretinema zuelzerae.</title>
        <authorList>
            <person name="Song Y."/>
            <person name="Brune A."/>
        </authorList>
    </citation>
    <scope>NUCLEOTIDE SEQUENCE</scope>
    <source>
        <strain evidence="3">DSM 1903</strain>
    </source>
</reference>
<evidence type="ECO:0000313" key="4">
    <source>
        <dbReference type="Proteomes" id="UP001198163"/>
    </source>
</evidence>
<dbReference type="Pfam" id="PF13596">
    <property type="entry name" value="PAS_10"/>
    <property type="match status" value="1"/>
</dbReference>
<evidence type="ECO:0000259" key="2">
    <source>
        <dbReference type="Pfam" id="PF04282"/>
    </source>
</evidence>
<feature type="domain" description="Hemerythrin-like" evidence="1">
    <location>
        <begin position="94"/>
        <end position="211"/>
    </location>
</feature>
<comment type="caution">
    <text evidence="3">The sequence shown here is derived from an EMBL/GenBank/DDBJ whole genome shotgun (WGS) entry which is preliminary data.</text>
</comment>
<feature type="domain" description="DUF438" evidence="2">
    <location>
        <begin position="18"/>
        <end position="83"/>
    </location>
</feature>
<dbReference type="InterPro" id="IPR012312">
    <property type="entry name" value="Hemerythrin-like"/>
</dbReference>
<dbReference type="Proteomes" id="UP001198163">
    <property type="component" value="Unassembled WGS sequence"/>
</dbReference>
<dbReference type="RefSeq" id="WP_230753244.1">
    <property type="nucleotide sequence ID" value="NZ_JAINWA010000001.1"/>
</dbReference>
<dbReference type="Gene3D" id="1.20.120.520">
    <property type="entry name" value="nmb1532 protein domain like"/>
    <property type="match status" value="1"/>
</dbReference>
<gene>
    <name evidence="3" type="ORF">K7J14_03655</name>
</gene>
<dbReference type="PANTHER" id="PTHR39966">
    <property type="entry name" value="BLL2471 PROTEIN-RELATED"/>
    <property type="match status" value="1"/>
</dbReference>
<dbReference type="InterPro" id="IPR035965">
    <property type="entry name" value="PAS-like_dom_sf"/>
</dbReference>
<dbReference type="Pfam" id="PF01814">
    <property type="entry name" value="Hemerythrin"/>
    <property type="match status" value="1"/>
</dbReference>